<dbReference type="EMBL" id="KZ308166">
    <property type="protein sequence ID" value="KAG8223565.1"/>
    <property type="molecule type" value="Genomic_DNA"/>
</dbReference>
<evidence type="ECO:0000256" key="1">
    <source>
        <dbReference type="SAM" id="Phobius"/>
    </source>
</evidence>
<comment type="caution">
    <text evidence="3">The sequence shown here is derived from an EMBL/GenBank/DDBJ whole genome shotgun (WGS) entry which is preliminary data.</text>
</comment>
<keyword evidence="1" id="KW-0472">Membrane</keyword>
<dbReference type="GO" id="GO:0016020">
    <property type="term" value="C:membrane"/>
    <property type="evidence" value="ECO:0007669"/>
    <property type="project" value="TreeGrafter"/>
</dbReference>
<keyword evidence="4" id="KW-1185">Reference proteome</keyword>
<protein>
    <recommendedName>
        <fullName evidence="5">Osiris 18</fullName>
    </recommendedName>
</protein>
<feature type="chain" id="PRO_5035462764" description="Osiris 18" evidence="2">
    <location>
        <begin position="19"/>
        <end position="321"/>
    </location>
</feature>
<dbReference type="AlphaFoldDB" id="A0A8K0NT04"/>
<evidence type="ECO:0008006" key="5">
    <source>
        <dbReference type="Google" id="ProtNLM"/>
    </source>
</evidence>
<accession>A0A8K0NT04</accession>
<keyword evidence="1" id="KW-0812">Transmembrane</keyword>
<reference evidence="3" key="2">
    <citation type="submission" date="2017-10" db="EMBL/GenBank/DDBJ databases">
        <title>Ladona fulva Genome sequencing and assembly.</title>
        <authorList>
            <person name="Murali S."/>
            <person name="Richards S."/>
            <person name="Bandaranaike D."/>
            <person name="Bellair M."/>
            <person name="Blankenburg K."/>
            <person name="Chao H."/>
            <person name="Dinh H."/>
            <person name="Doddapaneni H."/>
            <person name="Dugan-Rocha S."/>
            <person name="Elkadiri S."/>
            <person name="Gnanaolivu R."/>
            <person name="Hernandez B."/>
            <person name="Skinner E."/>
            <person name="Javaid M."/>
            <person name="Lee S."/>
            <person name="Li M."/>
            <person name="Ming W."/>
            <person name="Munidasa M."/>
            <person name="Muniz J."/>
            <person name="Nguyen L."/>
            <person name="Hughes D."/>
            <person name="Osuji N."/>
            <person name="Pu L.-L."/>
            <person name="Puazo M."/>
            <person name="Qu C."/>
            <person name="Quiroz J."/>
            <person name="Raj R."/>
            <person name="Weissenberger G."/>
            <person name="Xin Y."/>
            <person name="Zou X."/>
            <person name="Han Y."/>
            <person name="Worley K."/>
            <person name="Muzny D."/>
            <person name="Gibbs R."/>
        </authorList>
    </citation>
    <scope>NUCLEOTIDE SEQUENCE</scope>
    <source>
        <strain evidence="3">Sampled in the wild</strain>
    </source>
</reference>
<feature type="transmembrane region" description="Helical" evidence="1">
    <location>
        <begin position="216"/>
        <end position="239"/>
    </location>
</feature>
<evidence type="ECO:0000313" key="4">
    <source>
        <dbReference type="Proteomes" id="UP000792457"/>
    </source>
</evidence>
<sequence length="321" mass="35373">MAPSFRWFFLAFLSVAIAQETVMKNSEGAVGSSVPMDLSAEESEPQPAVAAYPMPEEGDMVEMGRSPRYAHTPTAAGVLKKIYAECVSKGSFACAKPKVLAFLSAAAKRDSIPLTEDMAIVRKEGVSYNAEEIETVARSGYNTEEDREEALRVLMLDKVDSFLDSHSLRIRVPKEIVHGELLPFVPKFLLQSIPGEINIPLTEARAVQERGFVKKVVIPFLLGLKFKATALIPLALSLIALKTWKALTLGLLSLVLTGAMVIFRFGKPPKVVSYEVYHYPQAPAVQTYEAPAHGWDPHHSYGRSARSADSMPLAYRGHYRH</sequence>
<dbReference type="InterPro" id="IPR012464">
    <property type="entry name" value="DUF1676"/>
</dbReference>
<feature type="transmembrane region" description="Helical" evidence="1">
    <location>
        <begin position="246"/>
        <end position="266"/>
    </location>
</feature>
<dbReference type="OrthoDB" id="8119930at2759"/>
<organism evidence="3 4">
    <name type="scientific">Ladona fulva</name>
    <name type="common">Scarce chaser dragonfly</name>
    <name type="synonym">Libellula fulva</name>
    <dbReference type="NCBI Taxonomy" id="123851"/>
    <lineage>
        <taxon>Eukaryota</taxon>
        <taxon>Metazoa</taxon>
        <taxon>Ecdysozoa</taxon>
        <taxon>Arthropoda</taxon>
        <taxon>Hexapoda</taxon>
        <taxon>Insecta</taxon>
        <taxon>Pterygota</taxon>
        <taxon>Palaeoptera</taxon>
        <taxon>Odonata</taxon>
        <taxon>Epiprocta</taxon>
        <taxon>Anisoptera</taxon>
        <taxon>Libelluloidea</taxon>
        <taxon>Libellulidae</taxon>
        <taxon>Ladona</taxon>
    </lineage>
</organism>
<evidence type="ECO:0000256" key="2">
    <source>
        <dbReference type="SAM" id="SignalP"/>
    </source>
</evidence>
<evidence type="ECO:0000313" key="3">
    <source>
        <dbReference type="EMBL" id="KAG8223565.1"/>
    </source>
</evidence>
<keyword evidence="2" id="KW-0732">Signal</keyword>
<dbReference type="Proteomes" id="UP000792457">
    <property type="component" value="Unassembled WGS sequence"/>
</dbReference>
<dbReference type="PANTHER" id="PTHR21879:SF13">
    <property type="entry name" value="OSIRIS 18"/>
    <property type="match status" value="1"/>
</dbReference>
<proteinExistence type="predicted"/>
<dbReference type="PANTHER" id="PTHR21879">
    <property type="entry name" value="FI03362P-RELATED-RELATED"/>
    <property type="match status" value="1"/>
</dbReference>
<feature type="signal peptide" evidence="2">
    <location>
        <begin position="1"/>
        <end position="18"/>
    </location>
</feature>
<gene>
    <name evidence="3" type="ORF">J437_LFUL003029</name>
</gene>
<dbReference type="Pfam" id="PF07898">
    <property type="entry name" value="DUF1676"/>
    <property type="match status" value="1"/>
</dbReference>
<keyword evidence="1" id="KW-1133">Transmembrane helix</keyword>
<reference evidence="3" key="1">
    <citation type="submission" date="2013-04" db="EMBL/GenBank/DDBJ databases">
        <authorList>
            <person name="Qu J."/>
            <person name="Murali S.C."/>
            <person name="Bandaranaike D."/>
            <person name="Bellair M."/>
            <person name="Blankenburg K."/>
            <person name="Chao H."/>
            <person name="Dinh H."/>
            <person name="Doddapaneni H."/>
            <person name="Downs B."/>
            <person name="Dugan-Rocha S."/>
            <person name="Elkadiri S."/>
            <person name="Gnanaolivu R.D."/>
            <person name="Hernandez B."/>
            <person name="Javaid M."/>
            <person name="Jayaseelan J.C."/>
            <person name="Lee S."/>
            <person name="Li M."/>
            <person name="Ming W."/>
            <person name="Munidasa M."/>
            <person name="Muniz J."/>
            <person name="Nguyen L."/>
            <person name="Ongeri F."/>
            <person name="Osuji N."/>
            <person name="Pu L.-L."/>
            <person name="Puazo M."/>
            <person name="Qu C."/>
            <person name="Quiroz J."/>
            <person name="Raj R."/>
            <person name="Weissenberger G."/>
            <person name="Xin Y."/>
            <person name="Zou X."/>
            <person name="Han Y."/>
            <person name="Richards S."/>
            <person name="Worley K."/>
            <person name="Muzny D."/>
            <person name="Gibbs R."/>
        </authorList>
    </citation>
    <scope>NUCLEOTIDE SEQUENCE</scope>
    <source>
        <strain evidence="3">Sampled in the wild</strain>
    </source>
</reference>
<name>A0A8K0NT04_LADFU</name>